<dbReference type="PANTHER" id="PTHR10622:SF10">
    <property type="entry name" value="HET DOMAIN-CONTAINING PROTEIN"/>
    <property type="match status" value="1"/>
</dbReference>
<dbReference type="SMART" id="SM00028">
    <property type="entry name" value="TPR"/>
    <property type="match status" value="9"/>
</dbReference>
<dbReference type="EMBL" id="KN831953">
    <property type="protein sequence ID" value="KIO10020.1"/>
    <property type="molecule type" value="Genomic_DNA"/>
</dbReference>
<sequence>MDLRNEISLKRADLKRFPPGKDGRFDALTDLADALYNRFKQEGEIEDLNEAITLLREALELPPIGNDADDRSLSLNNLAVCLSNRYENQGAIDDLEEAITLGRAALELCPPGHPDRCVSLHNLACDLRTRFVKQTAIHDLEEAIELLRAALELRPSGHPHRSSSLHQLALCFSNKYDNQGAVADLEEAVILGRAALELRPLRHPDRIVSLNNLAHLLRRRFQKQSSMDDLDKAIELLRAALELHPSGNLHRAFSFHEMALCLSNRYDTQGVVGDLEEAVTLGRAALELHLPEHPDHGVSLHNLACNLRRRFVKQAGICDLEVAIKLYRAALELRPSGHPRRSSSLHQLAICLSSRYDNQGVAADLEEAITLGRAALELRPLGHPDRLISLNSLAHLLRRRFQKQASMHDLDEAVELLRAALERPSGNLHRAFSFHELALCLSTKYDNQGVAADLDEAIMLGRVVLELRPPGHPDRGVSLNNLACNLRRRFQRQATKDDLEEAIELLRETLKLCPSGHSCWSYSLHQLALCLSNRYDNQGVVADLEEALSLRRAALEILPPGHPHRGVVLYNLACVLWRKFQKQADMPRLHRANSLCRGRSQSLADVPSSLFELSLHLWDRFHKQAALTDLDEAICLTTYALELRLPGHPDYAVSLKHLALFIGERVQRLAHQSKSGEPVLRSCVVDNLGALANYFRDRSRNQHAIVDLEAAITLYRYVLQFRPTGHPSRPSSLHDLAQSLADRFRQQPVAADLDEAIALEQEALQLLVPGDPDYDVALRCLTACIQLKISSQVATTPSDDSGVALFDIRQAVRDVAFETLKTMPTRLLHTHTGILCNRDAQVSHFMSSQQYSQLLSSCAACDPAQQMKLIRTNISRYFQYVMFSHRWSTGEPSLRDVEGHPIYGMSTDGGLGKLQAFCLVACERGYLWAWSDTCCIDRDSSAELQEAIGSMFACEWFRRGWTLQELLASRNILFYTQAWSLYKNVTSSNHKADVAVLEELERATGIESRFLTNFSPDIAYSLFGIFNLHLPVLYGESAENALGRLLSEIISQSGDISVLDWVGEASSFHSCFPAYITSYRMLPLPPPQPIAEEHAAMIHTEQPEQAGSSSTTLRMLYRSLANSPPPRFLSHRLILPCIAYRVTAIQRRRVNPSTRNYTYKILASGLRPLEVALPSKLEDATISQGALLLARPWHSRHLLGPFTNVHATTEEQLLFTLGRPFNALLLTKLPQNEYLRIASSNLITAHPIDSASILQSRLKIFDIV</sequence>
<gene>
    <name evidence="1" type="ORF">M404DRAFT_228027</name>
</gene>
<dbReference type="AlphaFoldDB" id="A0A0C3P942"/>
<dbReference type="PANTHER" id="PTHR10622">
    <property type="entry name" value="HET DOMAIN-CONTAINING PROTEIN"/>
    <property type="match status" value="1"/>
</dbReference>
<keyword evidence="2" id="KW-1185">Reference proteome</keyword>
<dbReference type="HOGENOM" id="CLU_000288_138_6_1"/>
<evidence type="ECO:0008006" key="3">
    <source>
        <dbReference type="Google" id="ProtNLM"/>
    </source>
</evidence>
<name>A0A0C3P942_PISTI</name>
<dbReference type="SUPFAM" id="SSF81901">
    <property type="entry name" value="HCP-like"/>
    <property type="match status" value="2"/>
</dbReference>
<evidence type="ECO:0000313" key="2">
    <source>
        <dbReference type="Proteomes" id="UP000054217"/>
    </source>
</evidence>
<dbReference type="OrthoDB" id="2650482at2759"/>
<organism evidence="1 2">
    <name type="scientific">Pisolithus tinctorius Marx 270</name>
    <dbReference type="NCBI Taxonomy" id="870435"/>
    <lineage>
        <taxon>Eukaryota</taxon>
        <taxon>Fungi</taxon>
        <taxon>Dikarya</taxon>
        <taxon>Basidiomycota</taxon>
        <taxon>Agaricomycotina</taxon>
        <taxon>Agaricomycetes</taxon>
        <taxon>Agaricomycetidae</taxon>
        <taxon>Boletales</taxon>
        <taxon>Sclerodermatineae</taxon>
        <taxon>Pisolithaceae</taxon>
        <taxon>Pisolithus</taxon>
    </lineage>
</organism>
<protein>
    <recommendedName>
        <fullName evidence="3">Heterokaryon incompatibility domain-containing protein</fullName>
    </recommendedName>
</protein>
<dbReference type="STRING" id="870435.A0A0C3P942"/>
<accession>A0A0C3P942</accession>
<dbReference type="Proteomes" id="UP000054217">
    <property type="component" value="Unassembled WGS sequence"/>
</dbReference>
<proteinExistence type="predicted"/>
<dbReference type="Gene3D" id="1.25.40.10">
    <property type="entry name" value="Tetratricopeptide repeat domain"/>
    <property type="match status" value="4"/>
</dbReference>
<dbReference type="InterPro" id="IPR011990">
    <property type="entry name" value="TPR-like_helical_dom_sf"/>
</dbReference>
<dbReference type="InParanoid" id="A0A0C3P942"/>
<reference evidence="2" key="2">
    <citation type="submission" date="2015-01" db="EMBL/GenBank/DDBJ databases">
        <title>Evolutionary Origins and Diversification of the Mycorrhizal Mutualists.</title>
        <authorList>
            <consortium name="DOE Joint Genome Institute"/>
            <consortium name="Mycorrhizal Genomics Consortium"/>
            <person name="Kohler A."/>
            <person name="Kuo A."/>
            <person name="Nagy L.G."/>
            <person name="Floudas D."/>
            <person name="Copeland A."/>
            <person name="Barry K.W."/>
            <person name="Cichocki N."/>
            <person name="Veneault-Fourrey C."/>
            <person name="LaButti K."/>
            <person name="Lindquist E.A."/>
            <person name="Lipzen A."/>
            <person name="Lundell T."/>
            <person name="Morin E."/>
            <person name="Murat C."/>
            <person name="Riley R."/>
            <person name="Ohm R."/>
            <person name="Sun H."/>
            <person name="Tunlid A."/>
            <person name="Henrissat B."/>
            <person name="Grigoriev I.V."/>
            <person name="Hibbett D.S."/>
            <person name="Martin F."/>
        </authorList>
    </citation>
    <scope>NUCLEOTIDE SEQUENCE [LARGE SCALE GENOMIC DNA]</scope>
    <source>
        <strain evidence="2">Marx 270</strain>
    </source>
</reference>
<reference evidence="1 2" key="1">
    <citation type="submission" date="2014-04" db="EMBL/GenBank/DDBJ databases">
        <authorList>
            <consortium name="DOE Joint Genome Institute"/>
            <person name="Kuo A."/>
            <person name="Kohler A."/>
            <person name="Costa M.D."/>
            <person name="Nagy L.G."/>
            <person name="Floudas D."/>
            <person name="Copeland A."/>
            <person name="Barry K.W."/>
            <person name="Cichocki N."/>
            <person name="Veneault-Fourrey C."/>
            <person name="LaButti K."/>
            <person name="Lindquist E.A."/>
            <person name="Lipzen A."/>
            <person name="Lundell T."/>
            <person name="Morin E."/>
            <person name="Murat C."/>
            <person name="Sun H."/>
            <person name="Tunlid A."/>
            <person name="Henrissat B."/>
            <person name="Grigoriev I.V."/>
            <person name="Hibbett D.S."/>
            <person name="Martin F."/>
            <person name="Nordberg H.P."/>
            <person name="Cantor M.N."/>
            <person name="Hua S.X."/>
        </authorList>
    </citation>
    <scope>NUCLEOTIDE SEQUENCE [LARGE SCALE GENOMIC DNA]</scope>
    <source>
        <strain evidence="1 2">Marx 270</strain>
    </source>
</reference>
<dbReference type="InterPro" id="IPR019734">
    <property type="entry name" value="TPR_rpt"/>
</dbReference>
<dbReference type="Pfam" id="PF13374">
    <property type="entry name" value="TPR_10"/>
    <property type="match status" value="6"/>
</dbReference>
<evidence type="ECO:0000313" key="1">
    <source>
        <dbReference type="EMBL" id="KIO10020.1"/>
    </source>
</evidence>